<organism evidence="1">
    <name type="scientific">marine sediment metagenome</name>
    <dbReference type="NCBI Taxonomy" id="412755"/>
    <lineage>
        <taxon>unclassified sequences</taxon>
        <taxon>metagenomes</taxon>
        <taxon>ecological metagenomes</taxon>
    </lineage>
</organism>
<evidence type="ECO:0000313" key="1">
    <source>
        <dbReference type="EMBL" id="KKM74651.1"/>
    </source>
</evidence>
<feature type="non-terminal residue" evidence="1">
    <location>
        <position position="83"/>
    </location>
</feature>
<comment type="caution">
    <text evidence="1">The sequence shown here is derived from an EMBL/GenBank/DDBJ whole genome shotgun (WGS) entry which is preliminary data.</text>
</comment>
<name>A0A0F9KIS1_9ZZZZ</name>
<dbReference type="EMBL" id="LAZR01009107">
    <property type="protein sequence ID" value="KKM74651.1"/>
    <property type="molecule type" value="Genomic_DNA"/>
</dbReference>
<accession>A0A0F9KIS1</accession>
<reference evidence="1" key="1">
    <citation type="journal article" date="2015" name="Nature">
        <title>Complex archaea that bridge the gap between prokaryotes and eukaryotes.</title>
        <authorList>
            <person name="Spang A."/>
            <person name="Saw J.H."/>
            <person name="Jorgensen S.L."/>
            <person name="Zaremba-Niedzwiedzka K."/>
            <person name="Martijn J."/>
            <person name="Lind A.E."/>
            <person name="van Eijk R."/>
            <person name="Schleper C."/>
            <person name="Guy L."/>
            <person name="Ettema T.J."/>
        </authorList>
    </citation>
    <scope>NUCLEOTIDE SEQUENCE</scope>
</reference>
<protein>
    <submittedName>
        <fullName evidence="1">Uncharacterized protein</fullName>
    </submittedName>
</protein>
<sequence length="83" mass="8766">MGQSLDIPRVISKDWKRLDLIINKIKLHLGSASSPTFTGLTITGLTASRLVATDASKALESSDLVNWVAGTANQVIVADDSDG</sequence>
<dbReference type="AlphaFoldDB" id="A0A0F9KIS1"/>
<gene>
    <name evidence="1" type="ORF">LCGC14_1398140</name>
</gene>
<proteinExistence type="predicted"/>